<protein>
    <submittedName>
        <fullName evidence="11">ShlB/FhaC/HecB family hemolysin secretion/activation protein</fullName>
    </submittedName>
</protein>
<feature type="chain" id="PRO_5038061001" evidence="9">
    <location>
        <begin position="23"/>
        <end position="572"/>
    </location>
</feature>
<dbReference type="RefSeq" id="WP_215609010.1">
    <property type="nucleotide sequence ID" value="NZ_JADOES010000018.1"/>
</dbReference>
<keyword evidence="3" id="KW-0813">Transport</keyword>
<evidence type="ECO:0000256" key="8">
    <source>
        <dbReference type="ARBA" id="ARBA00023237"/>
    </source>
</evidence>
<dbReference type="InterPro" id="IPR034746">
    <property type="entry name" value="POTRA"/>
</dbReference>
<dbReference type="InterPro" id="IPR013686">
    <property type="entry name" value="Polypept-transport_assoc_ShlB"/>
</dbReference>
<gene>
    <name evidence="11" type="ORF">IXB50_10985</name>
</gene>
<dbReference type="Pfam" id="PF03865">
    <property type="entry name" value="ShlB"/>
    <property type="match status" value="1"/>
</dbReference>
<evidence type="ECO:0000256" key="6">
    <source>
        <dbReference type="ARBA" id="ARBA00022927"/>
    </source>
</evidence>
<name>A0A947DFI5_9CYAN</name>
<evidence type="ECO:0000313" key="11">
    <source>
        <dbReference type="EMBL" id="MBT9315946.1"/>
    </source>
</evidence>
<keyword evidence="6" id="KW-0653">Protein transport</keyword>
<evidence type="ECO:0000256" key="9">
    <source>
        <dbReference type="SAM" id="SignalP"/>
    </source>
</evidence>
<dbReference type="Pfam" id="PF08479">
    <property type="entry name" value="POTRA_2"/>
    <property type="match status" value="1"/>
</dbReference>
<dbReference type="InterPro" id="IPR051544">
    <property type="entry name" value="TPS_OM_transporter"/>
</dbReference>
<keyword evidence="5" id="KW-0812">Transmembrane</keyword>
<dbReference type="PANTHER" id="PTHR34597">
    <property type="entry name" value="SLR1661 PROTEIN"/>
    <property type="match status" value="1"/>
</dbReference>
<dbReference type="AlphaFoldDB" id="A0A947DFI5"/>
<comment type="subcellular location">
    <subcellularLocation>
        <location evidence="1">Cell outer membrane</location>
    </subcellularLocation>
</comment>
<dbReference type="InterPro" id="IPR005565">
    <property type="entry name" value="Hemolysn_activator_HlyB_C"/>
</dbReference>
<sequence>MTLLRVPVSYCLRFCLSIWTCAACSSLIAESTLAQTRYAQSEFPEAVDIQPLPSESILDTPTEIAPPPALPDTVPESIVVSAFEVIGSTVFSESDLAKITAPYLNRPLTPADLFEVRSAITQRYVDQGYVNSGAYIPPQTLTDGILQIQVLEGQLTDINVTIDGRLSPNYVRSRLALAGSTPLNSERLLEGLRLLQLDPLIQNITAELATGTEPGTSILDVEVTVADTFDVELRTDNNRSPSVGSWRRGIALTEDNLLGQGDPLELEYLNTSGSDEISLDYAFPINARNGTIGWQVSLSDSSVIEDPFTFLDIQSESQTYGVSFRQPLVQTPNEELALGLRLTHQRSKTDFLGDVIGESVGFPSPGADAGGRTRLSALRFSQEWTQTGNREVLALFSEFSLGLDLLDATVNDNAPDSQFFAWRGQAQWVKLLAPETLLLLKGSLQLSGDDLLPLEEFGLGGQQTVRGYRQNVLLTDNGLSLSGEVRLPVYRARNIDGLLQLAPFVDVGSGWNHNGPNPDPNVLVSTGIGLLWRQGDRLTARLDWGIPLVDIDKRTSSLQENGLYFAINYRLF</sequence>
<comment type="similarity">
    <text evidence="2">Belongs to the TPS (TC 1.B.20) family.</text>
</comment>
<feature type="domain" description="POTRA" evidence="10">
    <location>
        <begin position="78"/>
        <end position="153"/>
    </location>
</feature>
<evidence type="ECO:0000256" key="2">
    <source>
        <dbReference type="ARBA" id="ARBA00009055"/>
    </source>
</evidence>
<reference evidence="11" key="1">
    <citation type="submission" date="2020-11" db="EMBL/GenBank/DDBJ databases">
        <authorList>
            <person name="Konstantinou D."/>
            <person name="Gkelis S."/>
            <person name="Popin R."/>
            <person name="Fewer D."/>
            <person name="Sivonen K."/>
        </authorList>
    </citation>
    <scope>NUCLEOTIDE SEQUENCE</scope>
    <source>
        <strain evidence="11">TAU-MAC 1115</strain>
    </source>
</reference>
<dbReference type="Proteomes" id="UP000717364">
    <property type="component" value="Unassembled WGS sequence"/>
</dbReference>
<dbReference type="PROSITE" id="PS51779">
    <property type="entry name" value="POTRA"/>
    <property type="match status" value="1"/>
</dbReference>
<dbReference type="PANTHER" id="PTHR34597:SF3">
    <property type="entry name" value="OUTER MEMBRANE TRANSPORTER CDIB"/>
    <property type="match status" value="1"/>
</dbReference>
<dbReference type="Gene3D" id="3.10.20.310">
    <property type="entry name" value="membrane protein fhac"/>
    <property type="match status" value="1"/>
</dbReference>
<dbReference type="GO" id="GO:0009279">
    <property type="term" value="C:cell outer membrane"/>
    <property type="evidence" value="ECO:0007669"/>
    <property type="project" value="UniProtKB-SubCell"/>
</dbReference>
<comment type="caution">
    <text evidence="11">The sequence shown here is derived from an EMBL/GenBank/DDBJ whole genome shotgun (WGS) entry which is preliminary data.</text>
</comment>
<evidence type="ECO:0000256" key="5">
    <source>
        <dbReference type="ARBA" id="ARBA00022692"/>
    </source>
</evidence>
<dbReference type="GO" id="GO:0046819">
    <property type="term" value="P:protein secretion by the type V secretion system"/>
    <property type="evidence" value="ECO:0007669"/>
    <property type="project" value="TreeGrafter"/>
</dbReference>
<keyword evidence="12" id="KW-1185">Reference proteome</keyword>
<dbReference type="GO" id="GO:0008320">
    <property type="term" value="F:protein transmembrane transporter activity"/>
    <property type="evidence" value="ECO:0007669"/>
    <property type="project" value="TreeGrafter"/>
</dbReference>
<evidence type="ECO:0000256" key="1">
    <source>
        <dbReference type="ARBA" id="ARBA00004442"/>
    </source>
</evidence>
<evidence type="ECO:0000256" key="7">
    <source>
        <dbReference type="ARBA" id="ARBA00023136"/>
    </source>
</evidence>
<keyword evidence="4" id="KW-1134">Transmembrane beta strand</keyword>
<keyword evidence="8" id="KW-0998">Cell outer membrane</keyword>
<dbReference type="Gene3D" id="2.40.160.50">
    <property type="entry name" value="membrane protein fhac: a member of the omp85/tpsb transporter family"/>
    <property type="match status" value="1"/>
</dbReference>
<feature type="signal peptide" evidence="9">
    <location>
        <begin position="1"/>
        <end position="22"/>
    </location>
</feature>
<dbReference type="EMBL" id="JADOES010000018">
    <property type="protein sequence ID" value="MBT9315946.1"/>
    <property type="molecule type" value="Genomic_DNA"/>
</dbReference>
<evidence type="ECO:0000256" key="4">
    <source>
        <dbReference type="ARBA" id="ARBA00022452"/>
    </source>
</evidence>
<organism evidence="11 12">
    <name type="scientific">Leptothoe spongobia TAU-MAC 1115</name>
    <dbReference type="NCBI Taxonomy" id="1967444"/>
    <lineage>
        <taxon>Bacteria</taxon>
        <taxon>Bacillati</taxon>
        <taxon>Cyanobacteriota</taxon>
        <taxon>Cyanophyceae</taxon>
        <taxon>Nodosilineales</taxon>
        <taxon>Cymatolegaceae</taxon>
        <taxon>Leptothoe</taxon>
        <taxon>Leptothoe spongobia</taxon>
    </lineage>
</organism>
<keyword evidence="7" id="KW-0472">Membrane</keyword>
<proteinExistence type="inferred from homology"/>
<keyword evidence="9" id="KW-0732">Signal</keyword>
<evidence type="ECO:0000259" key="10">
    <source>
        <dbReference type="PROSITE" id="PS51779"/>
    </source>
</evidence>
<reference evidence="11" key="2">
    <citation type="journal article" date="2021" name="Mar. Drugs">
        <title>Genome Reduction and Secondary Metabolism of the Marine Sponge-Associated Cyanobacterium Leptothoe.</title>
        <authorList>
            <person name="Konstantinou D."/>
            <person name="Popin R.V."/>
            <person name="Fewer D.P."/>
            <person name="Sivonen K."/>
            <person name="Gkelis S."/>
        </authorList>
    </citation>
    <scope>NUCLEOTIDE SEQUENCE</scope>
    <source>
        <strain evidence="11">TAU-MAC 1115</strain>
    </source>
</reference>
<accession>A0A947DFI5</accession>
<dbReference type="GO" id="GO:0098046">
    <property type="term" value="C:type V protein secretion system complex"/>
    <property type="evidence" value="ECO:0007669"/>
    <property type="project" value="TreeGrafter"/>
</dbReference>
<evidence type="ECO:0000256" key="3">
    <source>
        <dbReference type="ARBA" id="ARBA00022448"/>
    </source>
</evidence>
<evidence type="ECO:0000313" key="12">
    <source>
        <dbReference type="Proteomes" id="UP000717364"/>
    </source>
</evidence>